<gene>
    <name evidence="1" type="ORF">LEP1GSC047_2912</name>
</gene>
<comment type="caution">
    <text evidence="1">The sequence shown here is derived from an EMBL/GenBank/DDBJ whole genome shotgun (WGS) entry which is preliminary data.</text>
</comment>
<protein>
    <submittedName>
        <fullName evidence="1">Uncharacterized protein</fullName>
    </submittedName>
</protein>
<reference evidence="1 2" key="1">
    <citation type="submission" date="2013-05" db="EMBL/GenBank/DDBJ databases">
        <authorList>
            <person name="Harkins D.M."/>
            <person name="Durkin A.S."/>
            <person name="Brinkac L.M."/>
            <person name="Haft D.H."/>
            <person name="Selengut J.D."/>
            <person name="Sanka R."/>
            <person name="DePew J."/>
            <person name="Purushe J."/>
            <person name="Hartskeerl R.A."/>
            <person name="Ahmed A."/>
            <person name="van der Linden H."/>
            <person name="Goris M.G.A."/>
            <person name="Vinetz J.M."/>
            <person name="Sutton G.G."/>
            <person name="Nierman W.C."/>
            <person name="Fouts D.E."/>
        </authorList>
    </citation>
    <scope>NUCLEOTIDE SEQUENCE [LARGE SCALE GENOMIC DNA]</scope>
    <source>
        <strain evidence="1 2">10</strain>
    </source>
</reference>
<sequence length="46" mass="5437">MISAFLFTDKNRHLDRFKSVFTNLKRKLLDNSRSILIIDSTFAEFS</sequence>
<proteinExistence type="predicted"/>
<dbReference type="AlphaFoldDB" id="V6HB07"/>
<evidence type="ECO:0000313" key="2">
    <source>
        <dbReference type="Proteomes" id="UP000018719"/>
    </source>
</evidence>
<name>V6HB07_9LEPT</name>
<dbReference type="Proteomes" id="UP000018719">
    <property type="component" value="Unassembled WGS sequence"/>
</dbReference>
<evidence type="ECO:0000313" key="1">
    <source>
        <dbReference type="EMBL" id="EQA36487.1"/>
    </source>
</evidence>
<accession>V6HB07</accession>
<dbReference type="EMBL" id="AHMM02000017">
    <property type="protein sequence ID" value="EQA36487.1"/>
    <property type="molecule type" value="Genomic_DNA"/>
</dbReference>
<organism evidence="1 2">
    <name type="scientific">Leptospira inadai serovar Lyme str. 10</name>
    <dbReference type="NCBI Taxonomy" id="1049790"/>
    <lineage>
        <taxon>Bacteria</taxon>
        <taxon>Pseudomonadati</taxon>
        <taxon>Spirochaetota</taxon>
        <taxon>Spirochaetia</taxon>
        <taxon>Leptospirales</taxon>
        <taxon>Leptospiraceae</taxon>
        <taxon>Leptospira</taxon>
    </lineage>
</organism>